<reference evidence="2 3" key="1">
    <citation type="submission" date="2020-08" db="EMBL/GenBank/DDBJ databases">
        <title>Edaphobacter telluris sp. nov. and Acidobacterium dinghuensis sp. nov., two acidobacteria isolated from forest soil.</title>
        <authorList>
            <person name="Fu J."/>
            <person name="Qiu L."/>
        </authorList>
    </citation>
    <scope>NUCLEOTIDE SEQUENCE [LARGE SCALE GENOMIC DNA]</scope>
    <source>
        <strain evidence="2">4Y35</strain>
    </source>
</reference>
<dbReference type="RefSeq" id="WP_186745312.1">
    <property type="nucleotide sequence ID" value="NZ_CP060394.1"/>
</dbReference>
<feature type="compositionally biased region" description="Basic residues" evidence="1">
    <location>
        <begin position="11"/>
        <end position="20"/>
    </location>
</feature>
<feature type="region of interest" description="Disordered" evidence="1">
    <location>
        <begin position="1"/>
        <end position="26"/>
    </location>
</feature>
<dbReference type="AlphaFoldDB" id="A0A7G8BME7"/>
<accession>A0A7G8BME7</accession>
<dbReference type="Proteomes" id="UP000515312">
    <property type="component" value="Chromosome"/>
</dbReference>
<proteinExistence type="predicted"/>
<keyword evidence="3" id="KW-1185">Reference proteome</keyword>
<protein>
    <submittedName>
        <fullName evidence="2">DUF2934 domain-containing protein</fullName>
    </submittedName>
</protein>
<evidence type="ECO:0000313" key="3">
    <source>
        <dbReference type="Proteomes" id="UP000515312"/>
    </source>
</evidence>
<gene>
    <name evidence="2" type="ORF">H7849_07280</name>
</gene>
<evidence type="ECO:0000256" key="1">
    <source>
        <dbReference type="SAM" id="MobiDB-lite"/>
    </source>
</evidence>
<dbReference type="EMBL" id="CP060394">
    <property type="protein sequence ID" value="QNI33717.1"/>
    <property type="molecule type" value="Genomic_DNA"/>
</dbReference>
<organism evidence="2 3">
    <name type="scientific">Alloacidobacterium dinghuense</name>
    <dbReference type="NCBI Taxonomy" id="2763107"/>
    <lineage>
        <taxon>Bacteria</taxon>
        <taxon>Pseudomonadati</taxon>
        <taxon>Acidobacteriota</taxon>
        <taxon>Terriglobia</taxon>
        <taxon>Terriglobales</taxon>
        <taxon>Acidobacteriaceae</taxon>
        <taxon>Alloacidobacterium</taxon>
    </lineage>
</organism>
<name>A0A7G8BME7_9BACT</name>
<evidence type="ECO:0000313" key="2">
    <source>
        <dbReference type="EMBL" id="QNI33717.1"/>
    </source>
</evidence>
<dbReference type="KEGG" id="adin:H7849_07280"/>
<feature type="compositionally biased region" description="Basic and acidic residues" evidence="1">
    <location>
        <begin position="1"/>
        <end position="10"/>
    </location>
</feature>
<dbReference type="InterPro" id="IPR021327">
    <property type="entry name" value="DUF2934"/>
</dbReference>
<dbReference type="Pfam" id="PF11154">
    <property type="entry name" value="DUF2934"/>
    <property type="match status" value="1"/>
</dbReference>
<sequence length="72" mass="8082">MATPKAEKTTKPRKAPAKKKTTVEAAEPIVIHPSHDQIAALAQKFWAERGYTDGQAEHDWLRAERELNQMAS</sequence>